<dbReference type="AlphaFoldDB" id="A0A2P7RVX7"/>
<dbReference type="InterPro" id="IPR027417">
    <property type="entry name" value="P-loop_NTPase"/>
</dbReference>
<reference evidence="5 6" key="1">
    <citation type="submission" date="2018-03" db="EMBL/GenBank/DDBJ databases">
        <title>The draft genome of Mesorhizobium soli JCM 19897.</title>
        <authorList>
            <person name="Li L."/>
            <person name="Liu L."/>
            <person name="Liang L."/>
            <person name="Wang T."/>
            <person name="Zhang X."/>
        </authorList>
    </citation>
    <scope>NUCLEOTIDE SEQUENCE [LARGE SCALE GENOMIC DNA]</scope>
    <source>
        <strain evidence="5 6">JCM 19897</strain>
    </source>
</reference>
<comment type="caution">
    <text evidence="5">The sequence shown here is derived from an EMBL/GenBank/DDBJ whole genome shotgun (WGS) entry which is preliminary data.</text>
</comment>
<dbReference type="SMART" id="SM00382">
    <property type="entry name" value="AAA"/>
    <property type="match status" value="1"/>
</dbReference>
<dbReference type="GO" id="GO:0005886">
    <property type="term" value="C:plasma membrane"/>
    <property type="evidence" value="ECO:0007669"/>
    <property type="project" value="TreeGrafter"/>
</dbReference>
<dbReference type="InterPro" id="IPR017871">
    <property type="entry name" value="ABC_transporter-like_CS"/>
</dbReference>
<evidence type="ECO:0000259" key="4">
    <source>
        <dbReference type="PROSITE" id="PS50893"/>
    </source>
</evidence>
<dbReference type="OrthoDB" id="9787227at2"/>
<feature type="domain" description="ABC transporter" evidence="4">
    <location>
        <begin position="6"/>
        <end position="227"/>
    </location>
</feature>
<accession>A0A2P7RVX7</accession>
<gene>
    <name evidence="5" type="ORF">C7I85_27340</name>
</gene>
<dbReference type="Gene3D" id="3.40.50.300">
    <property type="entry name" value="P-loop containing nucleotide triphosphate hydrolases"/>
    <property type="match status" value="1"/>
</dbReference>
<dbReference type="PROSITE" id="PS50893">
    <property type="entry name" value="ABC_TRANSPORTER_2"/>
    <property type="match status" value="1"/>
</dbReference>
<evidence type="ECO:0000256" key="3">
    <source>
        <dbReference type="ARBA" id="ARBA00022840"/>
    </source>
</evidence>
<name>A0A2P7RVX7_9HYPH</name>
<dbReference type="SUPFAM" id="SSF52540">
    <property type="entry name" value="P-loop containing nucleoside triphosphate hydrolases"/>
    <property type="match status" value="1"/>
</dbReference>
<dbReference type="Pfam" id="PF00005">
    <property type="entry name" value="ABC_tran"/>
    <property type="match status" value="1"/>
</dbReference>
<dbReference type="RefSeq" id="WP_106727163.1">
    <property type="nucleotide sequence ID" value="NZ_PXYL01000026.1"/>
</dbReference>
<dbReference type="InterPro" id="IPR003439">
    <property type="entry name" value="ABC_transporter-like_ATP-bd"/>
</dbReference>
<keyword evidence="2" id="KW-0547">Nucleotide-binding</keyword>
<dbReference type="GO" id="GO:0022857">
    <property type="term" value="F:transmembrane transporter activity"/>
    <property type="evidence" value="ECO:0007669"/>
    <property type="project" value="TreeGrafter"/>
</dbReference>
<evidence type="ECO:0000313" key="6">
    <source>
        <dbReference type="Proteomes" id="UP000240653"/>
    </source>
</evidence>
<keyword evidence="6" id="KW-1185">Reference proteome</keyword>
<dbReference type="Proteomes" id="UP000240653">
    <property type="component" value="Unassembled WGS sequence"/>
</dbReference>
<keyword evidence="3 5" id="KW-0067">ATP-binding</keyword>
<evidence type="ECO:0000256" key="2">
    <source>
        <dbReference type="ARBA" id="ARBA00022741"/>
    </source>
</evidence>
<dbReference type="InterPro" id="IPR003593">
    <property type="entry name" value="AAA+_ATPase"/>
</dbReference>
<evidence type="ECO:0000256" key="1">
    <source>
        <dbReference type="ARBA" id="ARBA00005417"/>
    </source>
</evidence>
<dbReference type="InterPro" id="IPR015854">
    <property type="entry name" value="ABC_transpr_LolD-like"/>
</dbReference>
<proteinExistence type="inferred from homology"/>
<protein>
    <submittedName>
        <fullName evidence="5">ABC transporter ATP-binding protein</fullName>
    </submittedName>
</protein>
<dbReference type="GO" id="GO:0005524">
    <property type="term" value="F:ATP binding"/>
    <property type="evidence" value="ECO:0007669"/>
    <property type="project" value="UniProtKB-KW"/>
</dbReference>
<sequence>MNEPLVLASDICRSFPNGKNAVLPVLTDIDCRVGTGDRVALVGVSGSGKTTLLHILGGLDEPTSGSISWPALGAREELRPGKVAFVFQTPSLFPALTVVQNVALPLLLMDKQNDATTKAREILAKFELLDLCEKLPEELSGGQAQRVAMARALVTGARLILADEPTGQLDSSTATHLLDLVLNIMDGSDTALVIATHDETVAARLNTRWSIDAGQLRHDVMPTRKSA</sequence>
<dbReference type="PROSITE" id="PS00211">
    <property type="entry name" value="ABC_TRANSPORTER_1"/>
    <property type="match status" value="1"/>
</dbReference>
<dbReference type="EMBL" id="PXYL01000026">
    <property type="protein sequence ID" value="PSJ54363.1"/>
    <property type="molecule type" value="Genomic_DNA"/>
</dbReference>
<dbReference type="PANTHER" id="PTHR24220">
    <property type="entry name" value="IMPORT ATP-BINDING PROTEIN"/>
    <property type="match status" value="1"/>
</dbReference>
<comment type="similarity">
    <text evidence="1">Belongs to the ABC transporter superfamily.</text>
</comment>
<evidence type="ECO:0000313" key="5">
    <source>
        <dbReference type="EMBL" id="PSJ54363.1"/>
    </source>
</evidence>
<organism evidence="5 6">
    <name type="scientific">Pseudaminobacter soli</name>
    <name type="common">ex Li et al. 2025</name>
    <dbReference type="NCBI Taxonomy" id="1295366"/>
    <lineage>
        <taxon>Bacteria</taxon>
        <taxon>Pseudomonadati</taxon>
        <taxon>Pseudomonadota</taxon>
        <taxon>Alphaproteobacteria</taxon>
        <taxon>Hyphomicrobiales</taxon>
        <taxon>Phyllobacteriaceae</taxon>
        <taxon>Pseudaminobacter</taxon>
    </lineage>
</organism>
<dbReference type="GO" id="GO:0016887">
    <property type="term" value="F:ATP hydrolysis activity"/>
    <property type="evidence" value="ECO:0007669"/>
    <property type="project" value="InterPro"/>
</dbReference>
<dbReference type="PANTHER" id="PTHR24220:SF685">
    <property type="entry name" value="ABC TRANSPORTER RELATED"/>
    <property type="match status" value="1"/>
</dbReference>